<dbReference type="Pfam" id="PF03965">
    <property type="entry name" value="Penicillinase_R"/>
    <property type="match status" value="1"/>
</dbReference>
<organism evidence="5 6">
    <name type="scientific">Pedobacter suwonensis</name>
    <dbReference type="NCBI Taxonomy" id="332999"/>
    <lineage>
        <taxon>Bacteria</taxon>
        <taxon>Pseudomonadati</taxon>
        <taxon>Bacteroidota</taxon>
        <taxon>Sphingobacteriia</taxon>
        <taxon>Sphingobacteriales</taxon>
        <taxon>Sphingobacteriaceae</taxon>
        <taxon>Pedobacter</taxon>
    </lineage>
</organism>
<name>A0A1I0U7B9_9SPHI</name>
<dbReference type="Proteomes" id="UP000198836">
    <property type="component" value="Unassembled WGS sequence"/>
</dbReference>
<evidence type="ECO:0000256" key="1">
    <source>
        <dbReference type="ARBA" id="ARBA00011046"/>
    </source>
</evidence>
<dbReference type="InterPro" id="IPR005650">
    <property type="entry name" value="BlaI_family"/>
</dbReference>
<dbReference type="GO" id="GO:0003677">
    <property type="term" value="F:DNA binding"/>
    <property type="evidence" value="ECO:0007669"/>
    <property type="project" value="UniProtKB-KW"/>
</dbReference>
<dbReference type="Gene3D" id="1.10.10.10">
    <property type="entry name" value="Winged helix-like DNA-binding domain superfamily/Winged helix DNA-binding domain"/>
    <property type="match status" value="1"/>
</dbReference>
<dbReference type="AlphaFoldDB" id="A0A1I0U7B9"/>
<keyword evidence="6" id="KW-1185">Reference proteome</keyword>
<evidence type="ECO:0000256" key="3">
    <source>
        <dbReference type="ARBA" id="ARBA00023125"/>
    </source>
</evidence>
<dbReference type="GO" id="GO:0045892">
    <property type="term" value="P:negative regulation of DNA-templated transcription"/>
    <property type="evidence" value="ECO:0007669"/>
    <property type="project" value="InterPro"/>
</dbReference>
<accession>A0A1I0U7B9</accession>
<dbReference type="Gene3D" id="1.10.4040.10">
    <property type="entry name" value="Penicillinase repressor domain"/>
    <property type="match status" value="1"/>
</dbReference>
<protein>
    <submittedName>
        <fullName evidence="5">Predicted transcriptional regulator</fullName>
    </submittedName>
</protein>
<dbReference type="STRING" id="332999.SAMN04488511_12117"/>
<gene>
    <name evidence="5" type="ORF">SAMN04488511_12117</name>
</gene>
<comment type="similarity">
    <text evidence="1">Belongs to the BlaI transcriptional regulatory family.</text>
</comment>
<dbReference type="InterPro" id="IPR036390">
    <property type="entry name" value="WH_DNA-bd_sf"/>
</dbReference>
<keyword evidence="3" id="KW-0238">DNA-binding</keyword>
<keyword evidence="2" id="KW-0805">Transcription regulation</keyword>
<proteinExistence type="inferred from homology"/>
<dbReference type="EMBL" id="FOJM01000021">
    <property type="protein sequence ID" value="SFA59106.1"/>
    <property type="molecule type" value="Genomic_DNA"/>
</dbReference>
<sequence length="142" mass="16529">MKTIFIVVTSINQTTKIVAMIKELTKAEEQVMLILWEMGEALVKEVIEKMNEPKPAYNTVSTVIRVLESKGFVDHKAIGNTHIYYPIIKENDYKRFAFDKVMNNYFENSYESLVSFLVKEKSMSNEELNEIIQLAEKLKKDK</sequence>
<evidence type="ECO:0000256" key="4">
    <source>
        <dbReference type="ARBA" id="ARBA00023163"/>
    </source>
</evidence>
<dbReference type="InterPro" id="IPR036388">
    <property type="entry name" value="WH-like_DNA-bd_sf"/>
</dbReference>
<reference evidence="6" key="1">
    <citation type="submission" date="2016-10" db="EMBL/GenBank/DDBJ databases">
        <authorList>
            <person name="Varghese N."/>
            <person name="Submissions S."/>
        </authorList>
    </citation>
    <scope>NUCLEOTIDE SEQUENCE [LARGE SCALE GENOMIC DNA]</scope>
    <source>
        <strain evidence="6">DSM 18130</strain>
    </source>
</reference>
<evidence type="ECO:0000313" key="6">
    <source>
        <dbReference type="Proteomes" id="UP000198836"/>
    </source>
</evidence>
<keyword evidence="4" id="KW-0804">Transcription</keyword>
<evidence type="ECO:0000313" key="5">
    <source>
        <dbReference type="EMBL" id="SFA59106.1"/>
    </source>
</evidence>
<evidence type="ECO:0000256" key="2">
    <source>
        <dbReference type="ARBA" id="ARBA00023015"/>
    </source>
</evidence>
<dbReference type="SUPFAM" id="SSF46785">
    <property type="entry name" value="Winged helix' DNA-binding domain"/>
    <property type="match status" value="1"/>
</dbReference>
<dbReference type="PIRSF" id="PIRSF019455">
    <property type="entry name" value="CopR_AtkY"/>
    <property type="match status" value="1"/>
</dbReference>